<accession>A0A2Z7D401</accession>
<dbReference type="EMBL" id="KQ990550">
    <property type="protein sequence ID" value="KZV53059.1"/>
    <property type="molecule type" value="Genomic_DNA"/>
</dbReference>
<proteinExistence type="predicted"/>
<feature type="coiled-coil region" evidence="1">
    <location>
        <begin position="26"/>
        <end position="53"/>
    </location>
</feature>
<evidence type="ECO:0000313" key="2">
    <source>
        <dbReference type="EMBL" id="KZV53059.1"/>
    </source>
</evidence>
<name>A0A2Z7D401_9LAMI</name>
<reference evidence="2 3" key="1">
    <citation type="journal article" date="2015" name="Proc. Natl. Acad. Sci. U.S.A.">
        <title>The resurrection genome of Boea hygrometrica: A blueprint for survival of dehydration.</title>
        <authorList>
            <person name="Xiao L."/>
            <person name="Yang G."/>
            <person name="Zhang L."/>
            <person name="Yang X."/>
            <person name="Zhao S."/>
            <person name="Ji Z."/>
            <person name="Zhou Q."/>
            <person name="Hu M."/>
            <person name="Wang Y."/>
            <person name="Chen M."/>
            <person name="Xu Y."/>
            <person name="Jin H."/>
            <person name="Xiao X."/>
            <person name="Hu G."/>
            <person name="Bao F."/>
            <person name="Hu Y."/>
            <person name="Wan P."/>
            <person name="Li L."/>
            <person name="Deng X."/>
            <person name="Kuang T."/>
            <person name="Xiang C."/>
            <person name="Zhu J.K."/>
            <person name="Oliver M.J."/>
            <person name="He Y."/>
        </authorList>
    </citation>
    <scope>NUCLEOTIDE SEQUENCE [LARGE SCALE GENOMIC DNA]</scope>
    <source>
        <strain evidence="3">cv. XS01</strain>
    </source>
</reference>
<keyword evidence="1" id="KW-0175">Coiled coil</keyword>
<evidence type="ECO:0000256" key="1">
    <source>
        <dbReference type="SAM" id="Coils"/>
    </source>
</evidence>
<evidence type="ECO:0000313" key="3">
    <source>
        <dbReference type="Proteomes" id="UP000250235"/>
    </source>
</evidence>
<protein>
    <submittedName>
        <fullName evidence="2">Uncharacterized protein</fullName>
    </submittedName>
</protein>
<organism evidence="2 3">
    <name type="scientific">Dorcoceras hygrometricum</name>
    <dbReference type="NCBI Taxonomy" id="472368"/>
    <lineage>
        <taxon>Eukaryota</taxon>
        <taxon>Viridiplantae</taxon>
        <taxon>Streptophyta</taxon>
        <taxon>Embryophyta</taxon>
        <taxon>Tracheophyta</taxon>
        <taxon>Spermatophyta</taxon>
        <taxon>Magnoliopsida</taxon>
        <taxon>eudicotyledons</taxon>
        <taxon>Gunneridae</taxon>
        <taxon>Pentapetalae</taxon>
        <taxon>asterids</taxon>
        <taxon>lamiids</taxon>
        <taxon>Lamiales</taxon>
        <taxon>Gesneriaceae</taxon>
        <taxon>Didymocarpoideae</taxon>
        <taxon>Trichosporeae</taxon>
        <taxon>Loxocarpinae</taxon>
        <taxon>Dorcoceras</taxon>
    </lineage>
</organism>
<dbReference type="Proteomes" id="UP000250235">
    <property type="component" value="Unassembled WGS sequence"/>
</dbReference>
<sequence length="296" mass="33077">MANDNSNEVFDFSNIEFTREDLVSVLNDMVDEYQNLSQTFENAKAENKCLKDNSDDPSYSQLDDSDNLKTELMEHCDVLSMQMDIDLVIYRTILVRTFQVVTICRVDKSEILVVLISPHYSKHSIGYPRMSASGESSTTMHRLLHASGPHPIPPPNDPKTNQYNQDLGLIHSTNGNHLESPNEGSSIDHQALSVILRGSGGDVSRSFTMIRWQEPPPLLTPSPTAADHHAPPTVRRAAARRRCSRDCTCSDHIDKEIPFVSNSSALLVQTDEGVMFPVVDRIRRSTVAYLEVPVSL</sequence>
<gene>
    <name evidence="2" type="ORF">F511_31487</name>
</gene>
<keyword evidence="3" id="KW-1185">Reference proteome</keyword>
<dbReference type="AlphaFoldDB" id="A0A2Z7D401"/>